<keyword evidence="2" id="KW-0732">Signal</keyword>
<accession>A0A2V0P3U1</accession>
<evidence type="ECO:0000256" key="2">
    <source>
        <dbReference type="SAM" id="SignalP"/>
    </source>
</evidence>
<protein>
    <submittedName>
        <fullName evidence="3">Uncharacterized protein</fullName>
    </submittedName>
</protein>
<evidence type="ECO:0000313" key="3">
    <source>
        <dbReference type="EMBL" id="GBF94526.1"/>
    </source>
</evidence>
<dbReference type="STRING" id="307507.A0A2V0P3U1"/>
<reference evidence="3 4" key="1">
    <citation type="journal article" date="2018" name="Sci. Rep.">
        <title>Raphidocelis subcapitata (=Pseudokirchneriella subcapitata) provides an insight into genome evolution and environmental adaptations in the Sphaeropleales.</title>
        <authorList>
            <person name="Suzuki S."/>
            <person name="Yamaguchi H."/>
            <person name="Nakajima N."/>
            <person name="Kawachi M."/>
        </authorList>
    </citation>
    <scope>NUCLEOTIDE SEQUENCE [LARGE SCALE GENOMIC DNA]</scope>
    <source>
        <strain evidence="3 4">NIES-35</strain>
    </source>
</reference>
<dbReference type="InParanoid" id="A0A2V0P3U1"/>
<feature type="chain" id="PRO_5016179528" evidence="2">
    <location>
        <begin position="44"/>
        <end position="1192"/>
    </location>
</feature>
<feature type="region of interest" description="Disordered" evidence="1">
    <location>
        <begin position="481"/>
        <end position="502"/>
    </location>
</feature>
<name>A0A2V0P3U1_9CHLO</name>
<comment type="caution">
    <text evidence="3">The sequence shown here is derived from an EMBL/GenBank/DDBJ whole genome shotgun (WGS) entry which is preliminary data.</text>
</comment>
<evidence type="ECO:0000256" key="1">
    <source>
        <dbReference type="SAM" id="MobiDB-lite"/>
    </source>
</evidence>
<feature type="compositionally biased region" description="Polar residues" evidence="1">
    <location>
        <begin position="526"/>
        <end position="537"/>
    </location>
</feature>
<proteinExistence type="predicted"/>
<gene>
    <name evidence="3" type="ORF">Rsub_07060</name>
</gene>
<feature type="signal peptide" evidence="2">
    <location>
        <begin position="1"/>
        <end position="43"/>
    </location>
</feature>
<organism evidence="3 4">
    <name type="scientific">Raphidocelis subcapitata</name>
    <dbReference type="NCBI Taxonomy" id="307507"/>
    <lineage>
        <taxon>Eukaryota</taxon>
        <taxon>Viridiplantae</taxon>
        <taxon>Chlorophyta</taxon>
        <taxon>core chlorophytes</taxon>
        <taxon>Chlorophyceae</taxon>
        <taxon>CS clade</taxon>
        <taxon>Sphaeropleales</taxon>
        <taxon>Selenastraceae</taxon>
        <taxon>Raphidocelis</taxon>
    </lineage>
</organism>
<dbReference type="EMBL" id="BDRX01000052">
    <property type="protein sequence ID" value="GBF94526.1"/>
    <property type="molecule type" value="Genomic_DNA"/>
</dbReference>
<dbReference type="AlphaFoldDB" id="A0A2V0P3U1"/>
<sequence>MKATNTATRGHWCCGDGRLRRPHWPSPLVLGALLVALAASQLAAPVFAACATTRSLGDSNYALTYVSEETYDVTTTNPTKLFDRACFKLSRAAACTVGSSPCCTSVAQAVKSIAVTVGAACVGSWQKAAALKTGWWSIGADRTKHAAAVLYTTSTPPQWVVTPPVDLAWDAAGEVELCVNLPAGITSNVCQNVAQMCGGFGCAVRVTSSTCCLDGSVPAGPCTECIVPECHVAACDVATGGCTFSVAPVNTSCAGGQGRCAGVLCNGQDGKAIDPYPGGVVAPWSIDFVELLPRVASLVAFNGPMPSNPSITVRDYYLQAIKNGTLLIVPEARVLNVAAASPSGVRVATRLIVKCGDCTGTRAAALSRYKTRLNSAMAQMLQGFKLRATPPFQGIVLEGLPSSAAALQPAAPVQSAEAQPIIATQSAEAQPIIDPQSAEARPITDPQSAEAQPIIDPQSAEAQPIIATQSAEAQPIIDPQSAEARPITDPQSAEAQPIVDPQSAAEAQPIIDLQSAEAQPIVDPQSAESADVLTSTAPEADGAVSSAGAHRRLLQVQDGVVQTCPDNTGYVCSADGCGKLQGQVIYGACCGDAPGCRSVGSPPNGCGGGMTSTYVPAGLKALMRSGGVPADVVDAMYTQCMEPCCNSHDYCYSTPTAADTRGACDTTLGSCHEACCWSFLIGDDLTTTKRRTNCISVAKQAYSMYSSFGSGFYRDAVQETMDRIQSSKCSGVPAGVQPVDGKCPCTDTLECPTDRCCGQISASMDAGGATFSATPYSGYCDAQAASSDFCLCEFKGGARCGPSSTHCCYGPPTTTEEQRELCCGADLCCKPGQGETCCGVAAGRPTCCTQGQECVGSACCTTPCGPTGARICCGAGQECINGNTCCAKPCGPAGAATCCGSGKECIGNTCCPQAQICGTTCCGSTAICVASKCCPKARACGSVCCPYGQVCVGGSCCPATAACGTPTPTACCKAPYVCGSDGQCVCPDYPLVCHDVCCSWDEACRMKPDGKGICCKLAGGDSCPCSDSHGDLWCLSSNECCAGIVLDAVGNELPASGRCERGSSTLYLNPYTFEVNPDVNLACHCKYQGHELCGDPAISRAICCNIVGGSQCCSYGPGVAASSSCTVPGQDGAASCCGNGLCRTGGCAFPGVPGVADHVCCSSDHFHCQINGYHVCCPNGSKCVGGVYACSW</sequence>
<dbReference type="Proteomes" id="UP000247498">
    <property type="component" value="Unassembled WGS sequence"/>
</dbReference>
<evidence type="ECO:0000313" key="4">
    <source>
        <dbReference type="Proteomes" id="UP000247498"/>
    </source>
</evidence>
<feature type="region of interest" description="Disordered" evidence="1">
    <location>
        <begin position="517"/>
        <end position="546"/>
    </location>
</feature>
<keyword evidence="4" id="KW-1185">Reference proteome</keyword>